<keyword evidence="2" id="KW-0663">Pyridoxal phosphate</keyword>
<evidence type="ECO:0000256" key="2">
    <source>
        <dbReference type="ARBA" id="ARBA00022898"/>
    </source>
</evidence>
<organism evidence="5 6">
    <name type="scientific">Proteiniborus ethanoligenes</name>
    <dbReference type="NCBI Taxonomy" id="415015"/>
    <lineage>
        <taxon>Bacteria</taxon>
        <taxon>Bacillati</taxon>
        <taxon>Bacillota</taxon>
        <taxon>Clostridia</taxon>
        <taxon>Eubacteriales</taxon>
        <taxon>Proteiniborus</taxon>
    </lineage>
</organism>
<sequence length="354" mass="38889">MYPRVEISLGKIRHNAENIISLCNKEDINVAAVTKVFCGIPEIAKVLVESGATMIADSRIENIKDMKDIKVPKILLRLPMISQAEEVVEATDISLNSELATIRELSTKALEKGKVHKIILMVDLGDLREGIIEEAEVFETVEEILNLKGIELIGIGTNLTCYGGVIPNQENLSRLVHIKEALENKFSIKLDIISGGNSSSLYLLEGEGIPKGINYFRLGESIVLGRETAYGNRIKDTYDDCFKLIAEIIELKEKPSLPIGEIGMDAFGNVPVFEDRGIRRRAICAIGKQDVSIGDIVPEDDKIIILGGSSDHLIIDVTNSLNSYKVGDKVSFKLTYGGILSTSTSEYVKKVIVE</sequence>
<keyword evidence="3" id="KW-0413">Isomerase</keyword>
<dbReference type="InterPro" id="IPR000821">
    <property type="entry name" value="Ala_racemase"/>
</dbReference>
<evidence type="ECO:0000313" key="5">
    <source>
        <dbReference type="EMBL" id="SDY44859.1"/>
    </source>
</evidence>
<dbReference type="Proteomes" id="UP000198625">
    <property type="component" value="Unassembled WGS sequence"/>
</dbReference>
<evidence type="ECO:0000256" key="1">
    <source>
        <dbReference type="ARBA" id="ARBA00001933"/>
    </source>
</evidence>
<dbReference type="Gene3D" id="3.20.20.10">
    <property type="entry name" value="Alanine racemase"/>
    <property type="match status" value="1"/>
</dbReference>
<dbReference type="PANTHER" id="PTHR30511">
    <property type="entry name" value="ALANINE RACEMASE"/>
    <property type="match status" value="1"/>
</dbReference>
<feature type="domain" description="Alanine racemase N-terminal" evidence="4">
    <location>
        <begin position="7"/>
        <end position="223"/>
    </location>
</feature>
<dbReference type="SUPFAM" id="SSF51419">
    <property type="entry name" value="PLP-binding barrel"/>
    <property type="match status" value="1"/>
</dbReference>
<dbReference type="AlphaFoldDB" id="A0A1H3JYY4"/>
<evidence type="ECO:0000313" key="6">
    <source>
        <dbReference type="Proteomes" id="UP000198625"/>
    </source>
</evidence>
<evidence type="ECO:0000256" key="3">
    <source>
        <dbReference type="ARBA" id="ARBA00023235"/>
    </source>
</evidence>
<dbReference type="OrthoDB" id="504078at2"/>
<dbReference type="EMBL" id="FNQE01000001">
    <property type="protein sequence ID" value="SDY44859.1"/>
    <property type="molecule type" value="Genomic_DNA"/>
</dbReference>
<protein>
    <submittedName>
        <fullName evidence="5">Predicted amino acid racemase</fullName>
    </submittedName>
</protein>
<keyword evidence="6" id="KW-1185">Reference proteome</keyword>
<dbReference type="GO" id="GO:0030170">
    <property type="term" value="F:pyridoxal phosphate binding"/>
    <property type="evidence" value="ECO:0007669"/>
    <property type="project" value="TreeGrafter"/>
</dbReference>
<reference evidence="5 6" key="1">
    <citation type="submission" date="2016-10" db="EMBL/GenBank/DDBJ databases">
        <authorList>
            <person name="de Groot N.N."/>
        </authorList>
    </citation>
    <scope>NUCLEOTIDE SEQUENCE [LARGE SCALE GENOMIC DNA]</scope>
    <source>
        <strain evidence="5 6">DSM 21650</strain>
    </source>
</reference>
<comment type="cofactor">
    <cofactor evidence="1">
        <name>pyridoxal 5'-phosphate</name>
        <dbReference type="ChEBI" id="CHEBI:597326"/>
    </cofactor>
</comment>
<dbReference type="CDD" id="cd06815">
    <property type="entry name" value="PLPDE_III_AR_like_1"/>
    <property type="match status" value="1"/>
</dbReference>
<dbReference type="STRING" id="415015.SAMN05660462_00062"/>
<dbReference type="PANTHER" id="PTHR30511:SF3">
    <property type="entry name" value="LYSINE RACEMASE"/>
    <property type="match status" value="1"/>
</dbReference>
<dbReference type="RefSeq" id="WP_091725635.1">
    <property type="nucleotide sequence ID" value="NZ_FNQE01000001.1"/>
</dbReference>
<dbReference type="GO" id="GO:0005829">
    <property type="term" value="C:cytosol"/>
    <property type="evidence" value="ECO:0007669"/>
    <property type="project" value="TreeGrafter"/>
</dbReference>
<dbReference type="InterPro" id="IPR001608">
    <property type="entry name" value="Ala_racemase_N"/>
</dbReference>
<proteinExistence type="predicted"/>
<dbReference type="InterPro" id="IPR029066">
    <property type="entry name" value="PLP-binding_barrel"/>
</dbReference>
<evidence type="ECO:0000259" key="4">
    <source>
        <dbReference type="Pfam" id="PF01168"/>
    </source>
</evidence>
<dbReference type="NCBIfam" id="NF040742">
    <property type="entry name" value="racem_Orr"/>
    <property type="match status" value="1"/>
</dbReference>
<dbReference type="GO" id="GO:0008784">
    <property type="term" value="F:alanine racemase activity"/>
    <property type="evidence" value="ECO:0007669"/>
    <property type="project" value="TreeGrafter"/>
</dbReference>
<accession>A0A1H3JYY4</accession>
<name>A0A1H3JYY4_9FIRM</name>
<dbReference type="Pfam" id="PF01168">
    <property type="entry name" value="Ala_racemase_N"/>
    <property type="match status" value="1"/>
</dbReference>
<gene>
    <name evidence="5" type="ORF">SAMN05660462_00062</name>
</gene>